<gene>
    <name evidence="7" type="ORF">SAMN05216490_4807</name>
</gene>
<dbReference type="Proteomes" id="UP000199679">
    <property type="component" value="Chromosome I"/>
</dbReference>
<dbReference type="Gene3D" id="3.20.20.80">
    <property type="entry name" value="Glycosidases"/>
    <property type="match status" value="1"/>
</dbReference>
<evidence type="ECO:0000313" key="8">
    <source>
        <dbReference type="Proteomes" id="UP000199679"/>
    </source>
</evidence>
<dbReference type="SUPFAM" id="SSF49303">
    <property type="entry name" value="beta-Galactosidase/glucuronidase domain"/>
    <property type="match status" value="1"/>
</dbReference>
<dbReference type="InterPro" id="IPR036156">
    <property type="entry name" value="Beta-gal/glucu_dom_sf"/>
</dbReference>
<organism evidence="7 8">
    <name type="scientific">Mucilaginibacter mallensis</name>
    <dbReference type="NCBI Taxonomy" id="652787"/>
    <lineage>
        <taxon>Bacteria</taxon>
        <taxon>Pseudomonadati</taxon>
        <taxon>Bacteroidota</taxon>
        <taxon>Sphingobacteriia</taxon>
        <taxon>Sphingobacteriales</taxon>
        <taxon>Sphingobacteriaceae</taxon>
        <taxon>Mucilaginibacter</taxon>
    </lineage>
</organism>
<dbReference type="GO" id="GO:0004553">
    <property type="term" value="F:hydrolase activity, hydrolyzing O-glycosyl compounds"/>
    <property type="evidence" value="ECO:0007669"/>
    <property type="project" value="InterPro"/>
</dbReference>
<dbReference type="SUPFAM" id="SSF49785">
    <property type="entry name" value="Galactose-binding domain-like"/>
    <property type="match status" value="1"/>
</dbReference>
<dbReference type="Pfam" id="PF00703">
    <property type="entry name" value="Glyco_hydro_2"/>
    <property type="match status" value="1"/>
</dbReference>
<feature type="domain" description="Glycoside hydrolase family 2 immunoglobulin-like beta-sandwich" evidence="4">
    <location>
        <begin position="198"/>
        <end position="302"/>
    </location>
</feature>
<dbReference type="RefSeq" id="WP_091379324.1">
    <property type="nucleotide sequence ID" value="NZ_LT629740.1"/>
</dbReference>
<dbReference type="STRING" id="652787.SAMN05216490_4807"/>
<dbReference type="Pfam" id="PF02837">
    <property type="entry name" value="Glyco_hydro_2_N"/>
    <property type="match status" value="1"/>
</dbReference>
<evidence type="ECO:0000259" key="4">
    <source>
        <dbReference type="Pfam" id="PF00703"/>
    </source>
</evidence>
<keyword evidence="8" id="KW-1185">Reference proteome</keyword>
<feature type="domain" description="Glycosyl hydrolases family 2 sugar binding" evidence="6">
    <location>
        <begin position="54"/>
        <end position="180"/>
    </location>
</feature>
<dbReference type="InterPro" id="IPR006103">
    <property type="entry name" value="Glyco_hydro_2_cat"/>
</dbReference>
<dbReference type="InterPro" id="IPR006102">
    <property type="entry name" value="Ig-like_GH2"/>
</dbReference>
<feature type="domain" description="Glycoside hydrolase family 2 catalytic" evidence="5">
    <location>
        <begin position="307"/>
        <end position="391"/>
    </location>
</feature>
<dbReference type="Pfam" id="PF02836">
    <property type="entry name" value="Glyco_hydro_2_C"/>
    <property type="match status" value="1"/>
</dbReference>
<evidence type="ECO:0000259" key="6">
    <source>
        <dbReference type="Pfam" id="PF02837"/>
    </source>
</evidence>
<dbReference type="OrthoDB" id="9801077at2"/>
<dbReference type="InterPro" id="IPR017853">
    <property type="entry name" value="GH"/>
</dbReference>
<dbReference type="InterPro" id="IPR008979">
    <property type="entry name" value="Galactose-bd-like_sf"/>
</dbReference>
<dbReference type="Gene3D" id="2.60.40.10">
    <property type="entry name" value="Immunoglobulins"/>
    <property type="match status" value="1"/>
</dbReference>
<dbReference type="PANTHER" id="PTHR42732:SF1">
    <property type="entry name" value="BETA-MANNOSIDASE"/>
    <property type="match status" value="1"/>
</dbReference>
<accession>A0A1H2CB60</accession>
<sequence length="415" mass="46890">MLQFISNSYSKSLGLLLLGLQLMLANYTLAQSRQVLAINQDWKFKKASYNTNIAFADGNWENVTIPHTWNNKDMQSGKGFYTGDAFYKKEIVAKNEWKDKRVFIRFEGVGTVADLYVNNKFIGEHKGAYSAFCFEISNSLKYDTTNTILVKVNNEERTDVIPTNNRLFGVFGGIYRPAELIITNKINITTTDYASPGIYIKQNTSNKKADITVTAKIENKEDHTRQVIVQTAICDKDGKIVKQIQRQATVRPQGINIIDQQLQLANPHLWNARKDPYLYSLTTSIIQDGKVTDAVTQPLGLRYFAIVAGKGFYLNGESYRLYGVCRHQEWQSSGSALSNKQHETDLDMIYEIGATSIRFAHYQQAEYIYSKCDSLGFVIWAEIPFVNAVTTHEGDNVYYGDVDHPVSGQIDPGVS</sequence>
<reference evidence="7 8" key="1">
    <citation type="submission" date="2016-10" db="EMBL/GenBank/DDBJ databases">
        <authorList>
            <person name="de Groot N.N."/>
        </authorList>
    </citation>
    <scope>NUCLEOTIDE SEQUENCE [LARGE SCALE GENOMIC DNA]</scope>
    <source>
        <strain evidence="7 8">MP1X4</strain>
    </source>
</reference>
<dbReference type="AlphaFoldDB" id="A0A1H2CB60"/>
<dbReference type="InterPro" id="IPR006104">
    <property type="entry name" value="Glyco_hydro_2_N"/>
</dbReference>
<dbReference type="SUPFAM" id="SSF51445">
    <property type="entry name" value="(Trans)glycosidases"/>
    <property type="match status" value="1"/>
</dbReference>
<dbReference type="GO" id="GO:0005975">
    <property type="term" value="P:carbohydrate metabolic process"/>
    <property type="evidence" value="ECO:0007669"/>
    <property type="project" value="InterPro"/>
</dbReference>
<dbReference type="Gene3D" id="2.60.120.260">
    <property type="entry name" value="Galactose-binding domain-like"/>
    <property type="match status" value="1"/>
</dbReference>
<evidence type="ECO:0000259" key="5">
    <source>
        <dbReference type="Pfam" id="PF02836"/>
    </source>
</evidence>
<name>A0A1H2CB60_MUCMA</name>
<dbReference type="PANTHER" id="PTHR42732">
    <property type="entry name" value="BETA-GALACTOSIDASE"/>
    <property type="match status" value="1"/>
</dbReference>
<dbReference type="EMBL" id="LT629740">
    <property type="protein sequence ID" value="SDT67569.1"/>
    <property type="molecule type" value="Genomic_DNA"/>
</dbReference>
<dbReference type="InterPro" id="IPR051913">
    <property type="entry name" value="GH2_Domain-Containing"/>
</dbReference>
<evidence type="ECO:0000256" key="2">
    <source>
        <dbReference type="ARBA" id="ARBA00022801"/>
    </source>
</evidence>
<evidence type="ECO:0000256" key="3">
    <source>
        <dbReference type="ARBA" id="ARBA00023295"/>
    </source>
</evidence>
<proteinExistence type="inferred from homology"/>
<evidence type="ECO:0000313" key="7">
    <source>
        <dbReference type="EMBL" id="SDT67569.1"/>
    </source>
</evidence>
<dbReference type="InterPro" id="IPR013783">
    <property type="entry name" value="Ig-like_fold"/>
</dbReference>
<comment type="similarity">
    <text evidence="1">Belongs to the glycosyl hydrolase 2 family.</text>
</comment>
<keyword evidence="2" id="KW-0378">Hydrolase</keyword>
<protein>
    <submittedName>
        <fullName evidence="7">Beta-galactosidase</fullName>
    </submittedName>
</protein>
<evidence type="ECO:0000256" key="1">
    <source>
        <dbReference type="ARBA" id="ARBA00007401"/>
    </source>
</evidence>
<keyword evidence="3" id="KW-0326">Glycosidase</keyword>